<dbReference type="PANTHER" id="PTHR22731:SF3">
    <property type="entry name" value="RIBONUCLEASES P_MRP PROTEIN SUBUNIT POP1"/>
    <property type="match status" value="1"/>
</dbReference>
<dbReference type="InterPro" id="IPR012590">
    <property type="entry name" value="POPLD_dom"/>
</dbReference>
<feature type="domain" description="POPLD" evidence="6">
    <location>
        <begin position="611"/>
        <end position="716"/>
    </location>
</feature>
<evidence type="ECO:0000313" key="9">
    <source>
        <dbReference type="Proteomes" id="UP000184546"/>
    </source>
</evidence>
<dbReference type="VEuPathDB" id="FungiDB:ASPACDRAFT_114628"/>
<keyword evidence="2" id="KW-0819">tRNA processing</keyword>
<reference evidence="9" key="1">
    <citation type="journal article" date="2017" name="Genome Biol.">
        <title>Comparative genomics reveals high biological diversity and specific adaptations in the industrially and medically important fungal genus Aspergillus.</title>
        <authorList>
            <person name="de Vries R.P."/>
            <person name="Riley R."/>
            <person name="Wiebenga A."/>
            <person name="Aguilar-Osorio G."/>
            <person name="Amillis S."/>
            <person name="Uchima C.A."/>
            <person name="Anderluh G."/>
            <person name="Asadollahi M."/>
            <person name="Askin M."/>
            <person name="Barry K."/>
            <person name="Battaglia E."/>
            <person name="Bayram O."/>
            <person name="Benocci T."/>
            <person name="Braus-Stromeyer S.A."/>
            <person name="Caldana C."/>
            <person name="Canovas D."/>
            <person name="Cerqueira G.C."/>
            <person name="Chen F."/>
            <person name="Chen W."/>
            <person name="Choi C."/>
            <person name="Clum A."/>
            <person name="Dos Santos R.A."/>
            <person name="Damasio A.R."/>
            <person name="Diallinas G."/>
            <person name="Emri T."/>
            <person name="Fekete E."/>
            <person name="Flipphi M."/>
            <person name="Freyberg S."/>
            <person name="Gallo A."/>
            <person name="Gournas C."/>
            <person name="Habgood R."/>
            <person name="Hainaut M."/>
            <person name="Harispe M.L."/>
            <person name="Henrissat B."/>
            <person name="Hilden K.S."/>
            <person name="Hope R."/>
            <person name="Hossain A."/>
            <person name="Karabika E."/>
            <person name="Karaffa L."/>
            <person name="Karanyi Z."/>
            <person name="Krasevec N."/>
            <person name="Kuo A."/>
            <person name="Kusch H."/>
            <person name="LaButti K."/>
            <person name="Lagendijk E.L."/>
            <person name="Lapidus A."/>
            <person name="Levasseur A."/>
            <person name="Lindquist E."/>
            <person name="Lipzen A."/>
            <person name="Logrieco A.F."/>
            <person name="MacCabe A."/>
            <person name="Maekelae M.R."/>
            <person name="Malavazi I."/>
            <person name="Melin P."/>
            <person name="Meyer V."/>
            <person name="Mielnichuk N."/>
            <person name="Miskei M."/>
            <person name="Molnar A.P."/>
            <person name="Mule G."/>
            <person name="Ngan C.Y."/>
            <person name="Orejas M."/>
            <person name="Orosz E."/>
            <person name="Ouedraogo J.P."/>
            <person name="Overkamp K.M."/>
            <person name="Park H.-S."/>
            <person name="Perrone G."/>
            <person name="Piumi F."/>
            <person name="Punt P.J."/>
            <person name="Ram A.F."/>
            <person name="Ramon A."/>
            <person name="Rauscher S."/>
            <person name="Record E."/>
            <person name="Riano-Pachon D.M."/>
            <person name="Robert V."/>
            <person name="Roehrig J."/>
            <person name="Ruller R."/>
            <person name="Salamov A."/>
            <person name="Salih N.S."/>
            <person name="Samson R.A."/>
            <person name="Sandor E."/>
            <person name="Sanguinetti M."/>
            <person name="Schuetze T."/>
            <person name="Sepcic K."/>
            <person name="Shelest E."/>
            <person name="Sherlock G."/>
            <person name="Sophianopoulou V."/>
            <person name="Squina F.M."/>
            <person name="Sun H."/>
            <person name="Susca A."/>
            <person name="Todd R.B."/>
            <person name="Tsang A."/>
            <person name="Unkles S.E."/>
            <person name="van de Wiele N."/>
            <person name="van Rossen-Uffink D."/>
            <person name="Oliveira J.V."/>
            <person name="Vesth T.C."/>
            <person name="Visser J."/>
            <person name="Yu J.-H."/>
            <person name="Zhou M."/>
            <person name="Andersen M.R."/>
            <person name="Archer D.B."/>
            <person name="Baker S.E."/>
            <person name="Benoit I."/>
            <person name="Brakhage A.A."/>
            <person name="Braus G.H."/>
            <person name="Fischer R."/>
            <person name="Frisvad J.C."/>
            <person name="Goldman G.H."/>
            <person name="Houbraken J."/>
            <person name="Oakley B."/>
            <person name="Pocsi I."/>
            <person name="Scazzocchio C."/>
            <person name="Seiboth B."/>
            <person name="vanKuyk P.A."/>
            <person name="Wortman J."/>
            <person name="Dyer P.S."/>
            <person name="Grigoriev I.V."/>
        </authorList>
    </citation>
    <scope>NUCLEOTIDE SEQUENCE [LARGE SCALE GENOMIC DNA]</scope>
    <source>
        <strain evidence="9">ATCC 16872 / CBS 172.66 / WB 5094</strain>
    </source>
</reference>
<name>A0A1L9X0J3_ASPA1</name>
<evidence type="ECO:0000259" key="5">
    <source>
        <dbReference type="Pfam" id="PF06978"/>
    </source>
</evidence>
<organism evidence="8 9">
    <name type="scientific">Aspergillus aculeatus (strain ATCC 16872 / CBS 172.66 / WB 5094)</name>
    <dbReference type="NCBI Taxonomy" id="690307"/>
    <lineage>
        <taxon>Eukaryota</taxon>
        <taxon>Fungi</taxon>
        <taxon>Dikarya</taxon>
        <taxon>Ascomycota</taxon>
        <taxon>Pezizomycotina</taxon>
        <taxon>Eurotiomycetes</taxon>
        <taxon>Eurotiomycetidae</taxon>
        <taxon>Eurotiales</taxon>
        <taxon>Aspergillaceae</taxon>
        <taxon>Aspergillus</taxon>
        <taxon>Aspergillus subgen. Circumdati</taxon>
    </lineage>
</organism>
<evidence type="ECO:0008006" key="10">
    <source>
        <dbReference type="Google" id="ProtNLM"/>
    </source>
</evidence>
<gene>
    <name evidence="8" type="ORF">ASPACDRAFT_114628</name>
</gene>
<evidence type="ECO:0000259" key="6">
    <source>
        <dbReference type="Pfam" id="PF08170"/>
    </source>
</evidence>
<dbReference type="EMBL" id="KV878973">
    <property type="protein sequence ID" value="OJK02045.1"/>
    <property type="molecule type" value="Genomic_DNA"/>
</dbReference>
<feature type="compositionally biased region" description="Low complexity" evidence="4">
    <location>
        <begin position="7"/>
        <end position="54"/>
    </location>
</feature>
<feature type="domain" description="POP1 C-terminal" evidence="7">
    <location>
        <begin position="783"/>
        <end position="940"/>
    </location>
</feature>
<dbReference type="AlphaFoldDB" id="A0A1L9X0J3"/>
<feature type="region of interest" description="Disordered" evidence="4">
    <location>
        <begin position="561"/>
        <end position="586"/>
    </location>
</feature>
<dbReference type="OrthoDB" id="442863at2759"/>
<feature type="domain" description="Pop1 N-terminal" evidence="5">
    <location>
        <begin position="87"/>
        <end position="311"/>
    </location>
</feature>
<evidence type="ECO:0000256" key="4">
    <source>
        <dbReference type="SAM" id="MobiDB-lite"/>
    </source>
</evidence>
<evidence type="ECO:0000313" key="8">
    <source>
        <dbReference type="EMBL" id="OJK02045.1"/>
    </source>
</evidence>
<proteinExistence type="predicted"/>
<evidence type="ECO:0000256" key="3">
    <source>
        <dbReference type="ARBA" id="ARBA00023242"/>
    </source>
</evidence>
<dbReference type="Pfam" id="PF22770">
    <property type="entry name" value="POP1_C"/>
    <property type="match status" value="1"/>
</dbReference>
<dbReference type="InterPro" id="IPR039182">
    <property type="entry name" value="Pop1"/>
</dbReference>
<protein>
    <recommendedName>
        <fullName evidence="10">POPLD domain-containing protein</fullName>
    </recommendedName>
</protein>
<evidence type="ECO:0000256" key="2">
    <source>
        <dbReference type="ARBA" id="ARBA00022694"/>
    </source>
</evidence>
<feature type="region of interest" description="Disordered" evidence="4">
    <location>
        <begin position="1"/>
        <end position="54"/>
    </location>
</feature>
<dbReference type="STRING" id="690307.A0A1L9X0J3"/>
<dbReference type="GO" id="GO:0000172">
    <property type="term" value="C:ribonuclease MRP complex"/>
    <property type="evidence" value="ECO:0007669"/>
    <property type="project" value="InterPro"/>
</dbReference>
<dbReference type="GO" id="GO:0001682">
    <property type="term" value="P:tRNA 5'-leader removal"/>
    <property type="evidence" value="ECO:0007669"/>
    <property type="project" value="InterPro"/>
</dbReference>
<keyword evidence="3" id="KW-0539">Nucleus</keyword>
<evidence type="ECO:0000259" key="7">
    <source>
        <dbReference type="Pfam" id="PF22770"/>
    </source>
</evidence>
<evidence type="ECO:0000256" key="1">
    <source>
        <dbReference type="ARBA" id="ARBA00004123"/>
    </source>
</evidence>
<feature type="region of interest" description="Disordered" evidence="4">
    <location>
        <begin position="820"/>
        <end position="846"/>
    </location>
</feature>
<dbReference type="RefSeq" id="XP_020058384.1">
    <property type="nucleotide sequence ID" value="XM_020195815.1"/>
</dbReference>
<dbReference type="Pfam" id="PF08170">
    <property type="entry name" value="POPLD"/>
    <property type="match status" value="1"/>
</dbReference>
<dbReference type="Proteomes" id="UP000184546">
    <property type="component" value="Unassembled WGS sequence"/>
</dbReference>
<dbReference type="Pfam" id="PF06978">
    <property type="entry name" value="POP1_N"/>
    <property type="match status" value="1"/>
</dbReference>
<dbReference type="InterPro" id="IPR009723">
    <property type="entry name" value="Pop1_N"/>
</dbReference>
<dbReference type="PANTHER" id="PTHR22731">
    <property type="entry name" value="RIBONUCLEASES P/MRP PROTEIN SUBUNIT POP1"/>
    <property type="match status" value="1"/>
</dbReference>
<dbReference type="GeneID" id="30969629"/>
<keyword evidence="9" id="KW-1185">Reference proteome</keyword>
<sequence length="942" mass="103611">MASNPPSKRTAAAAAAATAGSRNNNSTTTTSSRNGNNKNNNNNSKSNNGFSAAAARKRAKTFDARTLAVQTSDAALSVTGELDVAAYVEAREFEIRSLEAGMQRSRAALTSRAFQKVPRALRRRTASHNVKRVPRRLRARARREMLEDNTPTVNSRTRKPTEQMRIRLETARRLQGLNQRTKAKRLQRRAQRAAELKQQLEEAAAANTGGAATTHAFEIAPRVPKIKKNRLSRPAPPEARFRKRQRCKTWLPTHMFHAKRAKMTTSLDPLWRFAVPLSPTEKSYRPTHRARGTRGCVAWDLSYMATLQLEGSGAAVEAVLRGLGLDGDAGQGAWGVKGRKWREGKRGLRAWVFEAAAPGEGESGRPIAEVMLVWCAAGSTGGEDRDVEMLDVDAAAGKQKKQQQQQQQRKKLWIRVHPSAFLQLWNEVLVISKQQNPPVMVEDLRFEIGSIEITGPGSTEALIASLKPVAADGKPFAQNSPEATWSSLLGVSNAASLPREALLAFFVSDPRLSHPPKTLKPPTSESDMQNLAVLLSDWHPDRTQMAPALFDRRARLAAARQMPSQKAINRRRSAAGPGEIPPAKETDPQIPVLVLACRSPAQSKDNNAPGSWTILLPWKCVLPVWYSLMYYPLSSGGIPRFGGLKEQQQLAFESGEPWFPGDYPGTRAGWEWGLREREEARKAWERRPKGRRVEFDSLDLRNGQKGEIGRGWACDWERLVQGPVKAAEDAQKTDKEADITLKDTAAAADATTSLPPLNIHQLSSSQASRALSDRSVSVDNATLATVRISLVSRGTPTPRARIYRLPTNDPDLRQRWVSLASKETDQSKQSRANTTATDKPPSKEDAQQRLAASLIAPCADTVDDRQTHLRLPSEDDLIGFVTTGNYNLAEGKGTGIGSIQIIKVRKATTGPASKDKAKAKKNMCIVRSAGELVGRLGYWELV</sequence>
<dbReference type="InterPro" id="IPR055079">
    <property type="entry name" value="POP1_C"/>
</dbReference>
<dbReference type="OMA" id="KALSPMC"/>
<comment type="subcellular location">
    <subcellularLocation>
        <location evidence="1">Nucleus</location>
    </subcellularLocation>
</comment>
<dbReference type="GO" id="GO:0005655">
    <property type="term" value="C:nucleolar ribonuclease P complex"/>
    <property type="evidence" value="ECO:0007669"/>
    <property type="project" value="InterPro"/>
</dbReference>
<accession>A0A1L9X0J3</accession>